<gene>
    <name evidence="4" type="ORF">SAMN04488505_102617</name>
</gene>
<dbReference type="CDD" id="cd08023">
    <property type="entry name" value="GH16_laminarinase_like"/>
    <property type="match status" value="1"/>
</dbReference>
<feature type="domain" description="GH16" evidence="3">
    <location>
        <begin position="1"/>
        <end position="291"/>
    </location>
</feature>
<dbReference type="GO" id="GO:0004553">
    <property type="term" value="F:hydrolase activity, hydrolyzing O-glycosyl compounds"/>
    <property type="evidence" value="ECO:0007669"/>
    <property type="project" value="InterPro"/>
</dbReference>
<dbReference type="CDD" id="cd11304">
    <property type="entry name" value="Cadherin_repeat"/>
    <property type="match status" value="1"/>
</dbReference>
<dbReference type="RefSeq" id="WP_089910210.1">
    <property type="nucleotide sequence ID" value="NZ_FOBB01000002.1"/>
</dbReference>
<dbReference type="Pfam" id="PF17957">
    <property type="entry name" value="Big_7"/>
    <property type="match status" value="2"/>
</dbReference>
<dbReference type="InterPro" id="IPR026444">
    <property type="entry name" value="Secre_tail"/>
</dbReference>
<dbReference type="Gene3D" id="2.60.40.10">
    <property type="entry name" value="Immunoglobulins"/>
    <property type="match status" value="2"/>
</dbReference>
<organism evidence="4 5">
    <name type="scientific">Chitinophaga rupis</name>
    <dbReference type="NCBI Taxonomy" id="573321"/>
    <lineage>
        <taxon>Bacteria</taxon>
        <taxon>Pseudomonadati</taxon>
        <taxon>Bacteroidota</taxon>
        <taxon>Chitinophagia</taxon>
        <taxon>Chitinophagales</taxon>
        <taxon>Chitinophagaceae</taxon>
        <taxon>Chitinophaga</taxon>
    </lineage>
</organism>
<dbReference type="InterPro" id="IPR013783">
    <property type="entry name" value="Ig-like_fold"/>
</dbReference>
<dbReference type="Pfam" id="PF00722">
    <property type="entry name" value="Glyco_hydro_16"/>
    <property type="match status" value="1"/>
</dbReference>
<dbReference type="Pfam" id="PF18962">
    <property type="entry name" value="Por_Secre_tail"/>
    <property type="match status" value="1"/>
</dbReference>
<reference evidence="4 5" key="1">
    <citation type="submission" date="2016-10" db="EMBL/GenBank/DDBJ databases">
        <authorList>
            <person name="de Groot N.N."/>
        </authorList>
    </citation>
    <scope>NUCLEOTIDE SEQUENCE [LARGE SCALE GENOMIC DNA]</scope>
    <source>
        <strain evidence="4 5">DSM 21039</strain>
    </source>
</reference>
<dbReference type="AlphaFoldDB" id="A0A1H7RF31"/>
<dbReference type="SUPFAM" id="SSF49899">
    <property type="entry name" value="Concanavalin A-like lectins/glucanases"/>
    <property type="match status" value="1"/>
</dbReference>
<dbReference type="PANTHER" id="PTHR10963">
    <property type="entry name" value="GLYCOSYL HYDROLASE-RELATED"/>
    <property type="match status" value="1"/>
</dbReference>
<dbReference type="Gene3D" id="2.60.120.430">
    <property type="entry name" value="Galactose-binding lectin"/>
    <property type="match status" value="2"/>
</dbReference>
<evidence type="ECO:0000259" key="2">
    <source>
        <dbReference type="PROSITE" id="PS50022"/>
    </source>
</evidence>
<dbReference type="Gene3D" id="2.60.120.260">
    <property type="entry name" value="Galactose-binding domain-like"/>
    <property type="match status" value="1"/>
</dbReference>
<feature type="domain" description="F5/8 type C" evidence="2">
    <location>
        <begin position="819"/>
        <end position="957"/>
    </location>
</feature>
<dbReference type="InterPro" id="IPR000421">
    <property type="entry name" value="FA58C"/>
</dbReference>
<dbReference type="OrthoDB" id="9776255at2"/>
<evidence type="ECO:0000259" key="3">
    <source>
        <dbReference type="PROSITE" id="PS51762"/>
    </source>
</evidence>
<dbReference type="SUPFAM" id="SSF49785">
    <property type="entry name" value="Galactose-binding domain-like"/>
    <property type="match status" value="3"/>
</dbReference>
<dbReference type="Proteomes" id="UP000198984">
    <property type="component" value="Unassembled WGS sequence"/>
</dbReference>
<dbReference type="GO" id="GO:0005975">
    <property type="term" value="P:carbohydrate metabolic process"/>
    <property type="evidence" value="ECO:0007669"/>
    <property type="project" value="InterPro"/>
</dbReference>
<dbReference type="EMBL" id="FOBB01000002">
    <property type="protein sequence ID" value="SEL58752.1"/>
    <property type="molecule type" value="Genomic_DNA"/>
</dbReference>
<sequence length="1061" mass="114413">MKSPIYSTDLLKARSSMFASLLFLLLPLCLHAQRQLVWEENFNTGTTLDPKVWTYETGDGCAKGNCGWGNAELEYYTNRPENVRIENGSLIIEARREAMGGKPFTSGRIKTAGRVSFRYGALEARIKVPKVGNGLWPAFWMLGTTGGTWPHNGEVDILEMGFAGAIAAGKANKTVSAATHWWTENPGGYTGHATYAKDTVTEAAELSDAFHLYKLEWDPNFLTIFLDNQPYYKIGIAGGNGLDAFQNPFYILLNLAVGGNYPGILSESGVTAPLPGRMEIDYLKLYQDVTQGEELILGTNNAPEGNYGIFTDNTAVSDKVVFGQGANLFLWNNITSISPAPAPFEGSNGWAFHANAGNWFGLGVANDAKNMSNFATGSLKFHMRTTSTAPFKVGIATDGAEGWVNFTSTSEHGLVRDGQWHQVTIPVSEFGSALDLMQVTQLFMFSGDAPATAADFYFDNIYYTGGVSDNPAPIVAITNLANDTVFTTPAAINIQTNASDPNGSITKVDFFNGTKLIGTKTTAPFNFTWNTSTQGIAQVIAKATDNQGKITTSKPVTVLIAAPGNTAPQVSITSPTAATPYRKPAKVVISANVTDDGSIYKVEYFNGTTLLGTLNKAPYNFSWENVDQGTYTITVKATDNGKRSTTSAPVTITVKDNKITADKYGVYSEDASITDKLTYGLDANLYVWNNLTTIANATPAEGSEVMAFTAAANNWFGLGVANDVRDLTNFSTGFLKFSFKTTYAGSFRFSVISSSGQTDINYAAAEQKYGLVRDGQWHEVSIPVSALTGTNLAAVTQAFTFSGDAPAAATSFYIDNVYYTTPNAGNNQPNLALNKTTTTSANENISFEGKYAVDGNAGTRWSSAFSDPQWIVVDLGSDYNINRVKLTWETAAGKDYLVQVSNDPNTWNGALKTVTNNSALINDWTGLSGHGRYLRIYGTARTTQYGYSLFELEAYGSPFAGAARTSGASVTSHPAATHGKWTASVYPNPVAGAQAQILSSEAIKQIKIVGMNGRTWSTQLSQEGKLSGTYPLDVNSLPAGMYLIQLMNKQHETLLLKFVKQ</sequence>
<dbReference type="InterPro" id="IPR013320">
    <property type="entry name" value="ConA-like_dom_sf"/>
</dbReference>
<dbReference type="PANTHER" id="PTHR10963:SF55">
    <property type="entry name" value="GLYCOSIDE HYDROLASE FAMILY 16 PROTEIN"/>
    <property type="match status" value="1"/>
</dbReference>
<comment type="similarity">
    <text evidence="1">Belongs to the glycosyl hydrolase 16 family.</text>
</comment>
<evidence type="ECO:0000313" key="4">
    <source>
        <dbReference type="EMBL" id="SEL58752.1"/>
    </source>
</evidence>
<protein>
    <submittedName>
        <fullName evidence="4">Por secretion system C-terminal sorting domain-containing protein</fullName>
    </submittedName>
</protein>
<evidence type="ECO:0000256" key="1">
    <source>
        <dbReference type="ARBA" id="ARBA00006865"/>
    </source>
</evidence>
<name>A0A1H7RF31_9BACT</name>
<dbReference type="STRING" id="573321.SAMN04488505_102617"/>
<dbReference type="Gene3D" id="2.60.120.200">
    <property type="match status" value="1"/>
</dbReference>
<dbReference type="InterPro" id="IPR008979">
    <property type="entry name" value="Galactose-bd-like_sf"/>
</dbReference>
<dbReference type="InterPro" id="IPR000757">
    <property type="entry name" value="Beta-glucanase-like"/>
</dbReference>
<dbReference type="PROSITE" id="PS51762">
    <property type="entry name" value="GH16_2"/>
    <property type="match status" value="1"/>
</dbReference>
<dbReference type="Pfam" id="PF22633">
    <property type="entry name" value="F5_F8_type_C_2"/>
    <property type="match status" value="1"/>
</dbReference>
<dbReference type="InterPro" id="IPR050546">
    <property type="entry name" value="Glycosyl_Hydrlase_16"/>
</dbReference>
<evidence type="ECO:0000313" key="5">
    <source>
        <dbReference type="Proteomes" id="UP000198984"/>
    </source>
</evidence>
<dbReference type="PROSITE" id="PS50022">
    <property type="entry name" value="FA58C_3"/>
    <property type="match status" value="1"/>
</dbReference>
<keyword evidence="5" id="KW-1185">Reference proteome</keyword>
<dbReference type="NCBIfam" id="TIGR04183">
    <property type="entry name" value="Por_Secre_tail"/>
    <property type="match status" value="1"/>
</dbReference>
<proteinExistence type="inferred from homology"/>
<accession>A0A1H7RF31</accession>